<dbReference type="RefSeq" id="WP_200245914.1">
    <property type="nucleotide sequence ID" value="NZ_JAENHK010000010.1"/>
</dbReference>
<dbReference type="PROSITE" id="PS51257">
    <property type="entry name" value="PROKAR_LIPOPROTEIN"/>
    <property type="match status" value="1"/>
</dbReference>
<proteinExistence type="predicted"/>
<sequence length="382" mass="44252">MKYISYIFFSFLMIACNGQEKIDLSKLNLNEPIEKVIDFKDKNALEVNTVEYPFCFFIEREDSEKFTFDGIDLKGQKVFFQINSERLKTDSITKFGGGHFNMQGFKDKTELSKILKDYKADPVIYGFRIEMKTPNLKKEILKKLESKYGKGVKNPNTDHGLYWNVKKENKYIFYAPDYDRLIVLNSSNLSKKCYWDSMNGLIDFGGCNNEEYTKDLTKNRTDPKDIKNKPVLKIDKNWNINDLTLGSATEADFVTSSINKKFERLITNGPKGELQEVMQQNTYNNFYFYFIPGKNGENDPKNNILKGYSINDFEAVDVAFANGLKKGMKGEDVLKIIDKNDIVGDVGLKYSNYLEIKNPTYKINLIFDDNKLFSSMYVLKKE</sequence>
<name>A0ABS1FVJ2_9FLAO</name>
<evidence type="ECO:0000313" key="1">
    <source>
        <dbReference type="EMBL" id="MBK1896420.1"/>
    </source>
</evidence>
<dbReference type="Proteomes" id="UP000628669">
    <property type="component" value="Unassembled WGS sequence"/>
</dbReference>
<organism evidence="1 2">
    <name type="scientific">Chryseobacterium paridis</name>
    <dbReference type="NCBI Taxonomy" id="2800328"/>
    <lineage>
        <taxon>Bacteria</taxon>
        <taxon>Pseudomonadati</taxon>
        <taxon>Bacteroidota</taxon>
        <taxon>Flavobacteriia</taxon>
        <taxon>Flavobacteriales</taxon>
        <taxon>Weeksellaceae</taxon>
        <taxon>Chryseobacterium group</taxon>
        <taxon>Chryseobacterium</taxon>
    </lineage>
</organism>
<gene>
    <name evidence="1" type="ORF">JHL15_11695</name>
</gene>
<protein>
    <submittedName>
        <fullName evidence="1">Uncharacterized protein</fullName>
    </submittedName>
</protein>
<keyword evidence="2" id="KW-1185">Reference proteome</keyword>
<evidence type="ECO:0000313" key="2">
    <source>
        <dbReference type="Proteomes" id="UP000628669"/>
    </source>
</evidence>
<dbReference type="EMBL" id="JAENHK010000010">
    <property type="protein sequence ID" value="MBK1896420.1"/>
    <property type="molecule type" value="Genomic_DNA"/>
</dbReference>
<reference evidence="2" key="1">
    <citation type="submission" date="2021-01" db="EMBL/GenBank/DDBJ databases">
        <title>Genome public.</title>
        <authorList>
            <person name="Liu C."/>
            <person name="Sun Q."/>
        </authorList>
    </citation>
    <scope>NUCLEOTIDE SEQUENCE [LARGE SCALE GENOMIC DNA]</scope>
    <source>
        <strain evidence="2">YIM B02567</strain>
    </source>
</reference>
<comment type="caution">
    <text evidence="1">The sequence shown here is derived from an EMBL/GenBank/DDBJ whole genome shotgun (WGS) entry which is preliminary data.</text>
</comment>
<accession>A0ABS1FVJ2</accession>